<accession>A0A828YYS5</accession>
<dbReference type="PRINTS" id="PR00411">
    <property type="entry name" value="PNDRDTASEI"/>
</dbReference>
<dbReference type="AlphaFoldDB" id="A0A828YYS5"/>
<evidence type="ECO:0000256" key="1">
    <source>
        <dbReference type="ARBA" id="ARBA00005272"/>
    </source>
</evidence>
<feature type="domain" description="External alternative NADH-ubiquinone oxidoreductase-like C-terminal" evidence="10">
    <location>
        <begin position="349"/>
        <end position="405"/>
    </location>
</feature>
<keyword evidence="5" id="KW-0809">Transit peptide</keyword>
<evidence type="ECO:0000256" key="4">
    <source>
        <dbReference type="ARBA" id="ARBA00022827"/>
    </source>
</evidence>
<dbReference type="GO" id="GO:0050136">
    <property type="term" value="F:NADH dehydrogenase (quinone) (non-electrogenic) activity"/>
    <property type="evidence" value="ECO:0007669"/>
    <property type="project" value="UniProtKB-EC"/>
</dbReference>
<evidence type="ECO:0000256" key="3">
    <source>
        <dbReference type="ARBA" id="ARBA00022630"/>
    </source>
</evidence>
<evidence type="ECO:0000313" key="11">
    <source>
        <dbReference type="EMBL" id="EKR62565.1"/>
    </source>
</evidence>
<dbReference type="InterPro" id="IPR045024">
    <property type="entry name" value="NDH-2"/>
</dbReference>
<reference evidence="11 12" key="1">
    <citation type="submission" date="2012-10" db="EMBL/GenBank/DDBJ databases">
        <authorList>
            <person name="Harkins D.M."/>
            <person name="Durkin A.S."/>
            <person name="Brinkac L.M."/>
            <person name="Haft D.H."/>
            <person name="Selengut J.D."/>
            <person name="Sanka R."/>
            <person name="DePew J."/>
            <person name="Purushe J."/>
            <person name="Whelen A.C."/>
            <person name="Vinetz J.M."/>
            <person name="Sutton G.G."/>
            <person name="Nierman W.C."/>
            <person name="Fouts D.E."/>
        </authorList>
    </citation>
    <scope>NUCLEOTIDE SEQUENCE [LARGE SCALE GENOMIC DNA]</scope>
    <source>
        <strain evidence="11 12">2006001853</strain>
    </source>
</reference>
<dbReference type="Gene3D" id="3.50.50.100">
    <property type="match status" value="1"/>
</dbReference>
<dbReference type="PRINTS" id="PR00368">
    <property type="entry name" value="FADPNR"/>
</dbReference>
<proteinExistence type="inferred from homology"/>
<dbReference type="InterPro" id="IPR036188">
    <property type="entry name" value="FAD/NAD-bd_sf"/>
</dbReference>
<keyword evidence="3" id="KW-0285">Flavoprotein</keyword>
<dbReference type="Pfam" id="PF07992">
    <property type="entry name" value="Pyr_redox_2"/>
    <property type="match status" value="1"/>
</dbReference>
<evidence type="ECO:0000256" key="7">
    <source>
        <dbReference type="ARBA" id="ARBA00023027"/>
    </source>
</evidence>
<gene>
    <name evidence="11" type="ORF">LEP1GSC036_2041</name>
</gene>
<dbReference type="PANTHER" id="PTHR43706">
    <property type="entry name" value="NADH DEHYDROGENASE"/>
    <property type="match status" value="1"/>
</dbReference>
<dbReference type="InterPro" id="IPR023753">
    <property type="entry name" value="FAD/NAD-binding_dom"/>
</dbReference>
<evidence type="ECO:0000256" key="8">
    <source>
        <dbReference type="ARBA" id="ARBA00047599"/>
    </source>
</evidence>
<dbReference type="EC" id="1.6.5.9" evidence="2"/>
<dbReference type="GeneID" id="61114193"/>
<keyword evidence="4" id="KW-0274">FAD</keyword>
<name>A0A828YYS5_9LEPT</name>
<feature type="domain" description="FAD/NAD(P)-binding" evidence="9">
    <location>
        <begin position="8"/>
        <end position="325"/>
    </location>
</feature>
<protein>
    <recommendedName>
        <fullName evidence="2">NADH:ubiquinone reductase (non-electrogenic)</fullName>
        <ecNumber evidence="2">1.6.5.9</ecNumber>
    </recommendedName>
</protein>
<evidence type="ECO:0000256" key="6">
    <source>
        <dbReference type="ARBA" id="ARBA00023002"/>
    </source>
</evidence>
<evidence type="ECO:0000259" key="9">
    <source>
        <dbReference type="Pfam" id="PF07992"/>
    </source>
</evidence>
<keyword evidence="7" id="KW-0520">NAD</keyword>
<evidence type="ECO:0000259" key="10">
    <source>
        <dbReference type="Pfam" id="PF22366"/>
    </source>
</evidence>
<evidence type="ECO:0000313" key="12">
    <source>
        <dbReference type="Proteomes" id="UP000001338"/>
    </source>
</evidence>
<dbReference type="SUPFAM" id="SSF51905">
    <property type="entry name" value="FAD/NAD(P)-binding domain"/>
    <property type="match status" value="1"/>
</dbReference>
<comment type="similarity">
    <text evidence="1">Belongs to the NADH dehydrogenase family.</text>
</comment>
<dbReference type="RefSeq" id="WP_002625162.1">
    <property type="nucleotide sequence ID" value="NZ_AFLV02000079.1"/>
</dbReference>
<dbReference type="Proteomes" id="UP000001338">
    <property type="component" value="Unassembled WGS sequence"/>
</dbReference>
<dbReference type="EMBL" id="AFLV02000079">
    <property type="protein sequence ID" value="EKR62565.1"/>
    <property type="molecule type" value="Genomic_DNA"/>
</dbReference>
<comment type="caution">
    <text evidence="11">The sequence shown here is derived from an EMBL/GenBank/DDBJ whole genome shotgun (WGS) entry which is preliminary data.</text>
</comment>
<evidence type="ECO:0000256" key="5">
    <source>
        <dbReference type="ARBA" id="ARBA00022946"/>
    </source>
</evidence>
<dbReference type="PANTHER" id="PTHR43706:SF47">
    <property type="entry name" value="EXTERNAL NADH-UBIQUINONE OXIDOREDUCTASE 1, MITOCHONDRIAL-RELATED"/>
    <property type="match status" value="1"/>
</dbReference>
<dbReference type="InterPro" id="IPR054585">
    <property type="entry name" value="NDH2-like_C"/>
</dbReference>
<organism evidence="11 12">
    <name type="scientific">Leptospira weilii str. 2006001853</name>
    <dbReference type="NCBI Taxonomy" id="1001589"/>
    <lineage>
        <taxon>Bacteria</taxon>
        <taxon>Pseudomonadati</taxon>
        <taxon>Spirochaetota</taxon>
        <taxon>Spirochaetia</taxon>
        <taxon>Leptospirales</taxon>
        <taxon>Leptospiraceae</taxon>
        <taxon>Leptospira</taxon>
    </lineage>
</organism>
<keyword evidence="6" id="KW-0560">Oxidoreductase</keyword>
<comment type="catalytic activity">
    <reaction evidence="8">
        <text>a quinone + NADH + H(+) = a quinol + NAD(+)</text>
        <dbReference type="Rhea" id="RHEA:46160"/>
        <dbReference type="ChEBI" id="CHEBI:15378"/>
        <dbReference type="ChEBI" id="CHEBI:24646"/>
        <dbReference type="ChEBI" id="CHEBI:57540"/>
        <dbReference type="ChEBI" id="CHEBI:57945"/>
        <dbReference type="ChEBI" id="CHEBI:132124"/>
        <dbReference type="EC" id="1.6.5.9"/>
    </reaction>
</comment>
<dbReference type="Pfam" id="PF22366">
    <property type="entry name" value="NDH2_C"/>
    <property type="match status" value="1"/>
</dbReference>
<sequence>MSESGKRKIVVIGAGFGGLQVIKKLSQNNNLDITVIDKKNHHLFQPLLYQVATAVLSPADIAIPIRSLVGERLNVTVVLGEATKVDLATKTVYYQNTSINYDYLILSAGAKSSYFGNDHWEKYTIGLKNLKDALKIRHKLLISFEKAELSGDPEVVKALLNYVIIGGGPTGVELAGSIAELSHQIIRDEFHTIDPALSKITLIEAAPRLLMTFDPSLGEFTKKRLESRGVEVLTGTRVIDINERGVQLEGKMIPTGTVIWAAGVQANGIASTLGVTLDRGGRVIVDEFCNVEGHPEVFVIGDIANYSKGLERPLPGVSPVAMQQGRYVAALIQGDLRNKKRKSFRYVDKGSMATIGRTDAVAQVGVLKMKGLFGWLAWLFVHLFYQVGFKNKVTILITWVWSYIAFRAEARVIQDEISADKNG</sequence>
<evidence type="ECO:0000256" key="2">
    <source>
        <dbReference type="ARBA" id="ARBA00012637"/>
    </source>
</evidence>